<keyword evidence="4" id="KW-0378">Hydrolase</keyword>
<feature type="region of interest" description="Disordered" evidence="1">
    <location>
        <begin position="602"/>
        <end position="628"/>
    </location>
</feature>
<keyword evidence="2" id="KW-0732">Signal</keyword>
<keyword evidence="4" id="KW-0645">Protease</keyword>
<evidence type="ECO:0000313" key="5">
    <source>
        <dbReference type="Proteomes" id="UP000321323"/>
    </source>
</evidence>
<dbReference type="InterPro" id="IPR027268">
    <property type="entry name" value="Peptidase_M4/M1_CTD_sf"/>
</dbReference>
<dbReference type="GO" id="GO:0004177">
    <property type="term" value="F:aminopeptidase activity"/>
    <property type="evidence" value="ECO:0007669"/>
    <property type="project" value="UniProtKB-KW"/>
</dbReference>
<evidence type="ECO:0000256" key="2">
    <source>
        <dbReference type="SAM" id="SignalP"/>
    </source>
</evidence>
<dbReference type="Proteomes" id="UP000321323">
    <property type="component" value="Chromosome"/>
</dbReference>
<keyword evidence="4" id="KW-0031">Aminopeptidase</keyword>
<feature type="domain" description="Peptidase M1 membrane alanine aminopeptidase" evidence="3">
    <location>
        <begin position="361"/>
        <end position="556"/>
    </location>
</feature>
<keyword evidence="5" id="KW-1185">Reference proteome</keyword>
<sequence length="729" mass="80730">MQPRRSTLFPAALAALAALAAAVVLAQDAPAAKAPATPATPDIPFAPANAAAVRTPSAPGAWGGPRTGTEATLSDRVASYRIDATLDPLRHTIEARQQLTWRNRSALTVRSVYLHLYLNAHRNENSTFYTEERNGGESFRSGLDAGPEKYGYTELRAVRQGGRAVPWRYVQPDGGPATDRTVVRFDLPEPVAPGASTTLDIAFFDQLPRVTVRTGYFDTFHLVAQWFPKIGVLELPGERGATAVRWNVHEYHAESEYYADFGHYDVRLTVPKGYTVGATGQLQGQPVERGGLVTHHYVQGDVHDFAWTADSRTAPPLRATWRGGPHPVEVTVLFPPEYRSNAQPVLQAALDSLDYFTRTLGPYPYRTVTAVIPPYNGREASGMEYPTFFTADSVSDPARDTLGGMALDFVTIHEFGHGYFQGILASNEFEEPMLDEGLNEFWNQRMLRERGQKLHATTSLLRRLGFAPAFDVFDGERASLALAEPADPLGENAWLRLEGVGPVYARTAVMMRDLEAQLGKDVMERAMRTYYQRWKFRHPSIADLQATLAEVSGQAALVNTVFEQQVYAAQPVDDRIADFSSDEVLPQPGYAGANVNVTDEAAEEQAEAARRRWQDQHPDARPGTGPFPWRTAVVLRRRGAAVPQTLVVTFADGSRETVQWQGQERWRRFEWVKPVRAVSAQLDPERKHLLDANKLDDGRTLAADASATRRWTLDLGTIVQTLLALLATL</sequence>
<organism evidence="4 5">
    <name type="scientific">[Empedobacter] haloabium</name>
    <dbReference type="NCBI Taxonomy" id="592317"/>
    <lineage>
        <taxon>Bacteria</taxon>
        <taxon>Pseudomonadati</taxon>
        <taxon>Pseudomonadota</taxon>
        <taxon>Betaproteobacteria</taxon>
        <taxon>Burkholderiales</taxon>
        <taxon>Oxalobacteraceae</taxon>
        <taxon>Telluria group</taxon>
        <taxon>Telluria group incertae sedis</taxon>
    </lineage>
</organism>
<proteinExistence type="predicted"/>
<accession>A0ABZ1UR48</accession>
<dbReference type="SUPFAM" id="SSF55486">
    <property type="entry name" value="Metalloproteases ('zincins'), catalytic domain"/>
    <property type="match status" value="1"/>
</dbReference>
<evidence type="ECO:0000259" key="3">
    <source>
        <dbReference type="Pfam" id="PF01433"/>
    </source>
</evidence>
<evidence type="ECO:0000256" key="1">
    <source>
        <dbReference type="SAM" id="MobiDB-lite"/>
    </source>
</evidence>
<protein>
    <submittedName>
        <fullName evidence="4">M1 family metallopeptidase</fullName>
        <ecNumber evidence="4">3.4.11.-</ecNumber>
    </submittedName>
</protein>
<dbReference type="EMBL" id="CP136508">
    <property type="protein sequence ID" value="WUR14759.1"/>
    <property type="molecule type" value="Genomic_DNA"/>
</dbReference>
<dbReference type="CDD" id="cd09604">
    <property type="entry name" value="M1_APN_like"/>
    <property type="match status" value="1"/>
</dbReference>
<dbReference type="EC" id="3.4.11.-" evidence="4"/>
<feature type="chain" id="PRO_5046802816" evidence="2">
    <location>
        <begin position="27"/>
        <end position="729"/>
    </location>
</feature>
<dbReference type="InterPro" id="IPR014782">
    <property type="entry name" value="Peptidase_M1_dom"/>
</dbReference>
<dbReference type="Pfam" id="PF01433">
    <property type="entry name" value="Peptidase_M1"/>
    <property type="match status" value="1"/>
</dbReference>
<name>A0ABZ1UR48_9BURK</name>
<dbReference type="Gene3D" id="1.10.390.10">
    <property type="entry name" value="Neutral Protease Domain 2"/>
    <property type="match status" value="1"/>
</dbReference>
<feature type="compositionally biased region" description="Basic and acidic residues" evidence="1">
    <location>
        <begin position="607"/>
        <end position="620"/>
    </location>
</feature>
<feature type="signal peptide" evidence="2">
    <location>
        <begin position="1"/>
        <end position="26"/>
    </location>
</feature>
<reference evidence="4 5" key="1">
    <citation type="journal article" date="2019" name="Int. J. Syst. Evol. Microbiol.">
        <title>The Draft Whole-Genome Sequence of the Antibiotic Producer Empedobacter haloabium ATCC 31962 Provides Indications for Its Taxonomic Reclassification.</title>
        <authorList>
            <person name="Miess H."/>
            <person name="Arlt P."/>
            <person name="Apel A.K."/>
            <person name="Weber T."/>
            <person name="Nieselt K."/>
            <person name="Hanssen F."/>
            <person name="Czemmel S."/>
            <person name="Nahnsen S."/>
            <person name="Gross H."/>
        </authorList>
    </citation>
    <scope>NUCLEOTIDE SEQUENCE [LARGE SCALE GENOMIC DNA]</scope>
    <source>
        <strain evidence="4 5">ATCC 31962</strain>
    </source>
</reference>
<gene>
    <name evidence="4" type="ORF">E7V67_006520</name>
</gene>
<evidence type="ECO:0000313" key="4">
    <source>
        <dbReference type="EMBL" id="WUR14759.1"/>
    </source>
</evidence>
<dbReference type="InterPro" id="IPR006311">
    <property type="entry name" value="TAT_signal"/>
</dbReference>
<dbReference type="PROSITE" id="PS51318">
    <property type="entry name" value="TAT"/>
    <property type="match status" value="1"/>
</dbReference>